<gene>
    <name evidence="1" type="ORF">TrCOL_g2255</name>
</gene>
<evidence type="ECO:0000313" key="1">
    <source>
        <dbReference type="EMBL" id="GMI19786.1"/>
    </source>
</evidence>
<dbReference type="Gene3D" id="3.40.50.1110">
    <property type="entry name" value="SGNH hydrolase"/>
    <property type="match status" value="1"/>
</dbReference>
<protein>
    <submittedName>
        <fullName evidence="1">Uncharacterized protein</fullName>
    </submittedName>
</protein>
<evidence type="ECO:0000313" key="2">
    <source>
        <dbReference type="Proteomes" id="UP001165065"/>
    </source>
</evidence>
<proteinExistence type="predicted"/>
<dbReference type="OrthoDB" id="46243at2759"/>
<reference evidence="2" key="1">
    <citation type="journal article" date="2023" name="Commun. Biol.">
        <title>Genome analysis of Parmales, the sister group of diatoms, reveals the evolutionary specialization of diatoms from phago-mixotrophs to photoautotrophs.</title>
        <authorList>
            <person name="Ban H."/>
            <person name="Sato S."/>
            <person name="Yoshikawa S."/>
            <person name="Yamada K."/>
            <person name="Nakamura Y."/>
            <person name="Ichinomiya M."/>
            <person name="Sato N."/>
            <person name="Blanc-Mathieu R."/>
            <person name="Endo H."/>
            <person name="Kuwata A."/>
            <person name="Ogata H."/>
        </authorList>
    </citation>
    <scope>NUCLEOTIDE SEQUENCE [LARGE SCALE GENOMIC DNA]</scope>
</reference>
<sequence>MKVFFVGDSDIANWKPLNLPLGTLTKSGWTSFQVLKAIKSREADSAVVGEGGAEEDFVVCATWGENDVSNSGDMVSVKIAANNTSEAIKQLVANHKGHLKGVLFFGPKLEPWMFSDPLNVDTDAIMSYVRLSLELKSLFQECKELGVTFVDALSMFTDNPGRSTEEIMTEVQGLRVASKIVSADSFSFRVEEAFFCTDQLHLSEDGYSLWNDIVEAFIEEKKRE</sequence>
<dbReference type="AlphaFoldDB" id="A0A9W7L1S6"/>
<dbReference type="EMBL" id="BRYA01000500">
    <property type="protein sequence ID" value="GMI19786.1"/>
    <property type="molecule type" value="Genomic_DNA"/>
</dbReference>
<dbReference type="InterPro" id="IPR036514">
    <property type="entry name" value="SGNH_hydro_sf"/>
</dbReference>
<keyword evidence="2" id="KW-1185">Reference proteome</keyword>
<dbReference type="Proteomes" id="UP001165065">
    <property type="component" value="Unassembled WGS sequence"/>
</dbReference>
<organism evidence="1 2">
    <name type="scientific">Triparma columacea</name>
    <dbReference type="NCBI Taxonomy" id="722753"/>
    <lineage>
        <taxon>Eukaryota</taxon>
        <taxon>Sar</taxon>
        <taxon>Stramenopiles</taxon>
        <taxon>Ochrophyta</taxon>
        <taxon>Bolidophyceae</taxon>
        <taxon>Parmales</taxon>
        <taxon>Triparmaceae</taxon>
        <taxon>Triparma</taxon>
    </lineage>
</organism>
<accession>A0A9W7L1S6</accession>
<dbReference type="SUPFAM" id="SSF52266">
    <property type="entry name" value="SGNH hydrolase"/>
    <property type="match status" value="1"/>
</dbReference>
<comment type="caution">
    <text evidence="1">The sequence shown here is derived from an EMBL/GenBank/DDBJ whole genome shotgun (WGS) entry which is preliminary data.</text>
</comment>
<name>A0A9W7L1S6_9STRA</name>